<comment type="subcellular location">
    <subcellularLocation>
        <location evidence="1">Nucleus</location>
    </subcellularLocation>
</comment>
<comment type="similarity">
    <text evidence="2">Belongs to the TAF4 family.</text>
</comment>
<evidence type="ECO:0000313" key="8">
    <source>
        <dbReference type="EnsemblMetazoa" id="Aqu2.1.07794_001"/>
    </source>
</evidence>
<evidence type="ECO:0000256" key="1">
    <source>
        <dbReference type="ARBA" id="ARBA00004123"/>
    </source>
</evidence>
<dbReference type="GO" id="GO:0016251">
    <property type="term" value="F:RNA polymerase II general transcription initiation factor activity"/>
    <property type="evidence" value="ECO:0007669"/>
    <property type="project" value="TreeGrafter"/>
</dbReference>
<accession>A0A1X7T0D4</accession>
<name>A0A1X7T0D4_AMPQE</name>
<dbReference type="FunFam" id="1.10.20.10:FF:000015">
    <property type="entry name" value="Transcription initiation factor TFIID subunit 4B"/>
    <property type="match status" value="1"/>
</dbReference>
<dbReference type="Gene3D" id="1.10.20.10">
    <property type="entry name" value="Histone, subunit A"/>
    <property type="match status" value="1"/>
</dbReference>
<dbReference type="SUPFAM" id="SSF47113">
    <property type="entry name" value="Histone-fold"/>
    <property type="match status" value="1"/>
</dbReference>
<keyword evidence="3" id="KW-0805">Transcription regulation</keyword>
<dbReference type="InParanoid" id="A0A1X7T0D4"/>
<dbReference type="InterPro" id="IPR007900">
    <property type="entry name" value="TAF4_C"/>
</dbReference>
<keyword evidence="4" id="KW-0804">Transcription</keyword>
<sequence>EVRLHQHQLQIKQASVPDLRTHLQIQKEYMKQLVDKKVQEKNGVNTTTVTQLTQGGTKLTQQQQINVILRQQQLIKEQQQQATLVLKGRVIGTSSSSSPQRSAFPRKGGLTGLIGKLKTPGGKDDSPASPGGTGAKNKVQEDQDEEEDHIDNFAGVNLKEETAHFLPAASDTPTKSISDETFLSTALLRNKVATIESRYGVTEITKEFLTFLSHATEERLRNLVEQVTVISQHRTELLK</sequence>
<dbReference type="InterPro" id="IPR045144">
    <property type="entry name" value="TAF4"/>
</dbReference>
<evidence type="ECO:0000256" key="6">
    <source>
        <dbReference type="SAM" id="MobiDB-lite"/>
    </source>
</evidence>
<dbReference type="EnsemblMetazoa" id="Aqu2.1.07794_001">
    <property type="protein sequence ID" value="Aqu2.1.07794_001"/>
    <property type="gene ID" value="Aqu2.1.07794"/>
</dbReference>
<organism evidence="8">
    <name type="scientific">Amphimedon queenslandica</name>
    <name type="common">Sponge</name>
    <dbReference type="NCBI Taxonomy" id="400682"/>
    <lineage>
        <taxon>Eukaryota</taxon>
        <taxon>Metazoa</taxon>
        <taxon>Porifera</taxon>
        <taxon>Demospongiae</taxon>
        <taxon>Heteroscleromorpha</taxon>
        <taxon>Haplosclerida</taxon>
        <taxon>Niphatidae</taxon>
        <taxon>Amphimedon</taxon>
    </lineage>
</organism>
<dbReference type="GO" id="GO:0003677">
    <property type="term" value="F:DNA binding"/>
    <property type="evidence" value="ECO:0007669"/>
    <property type="project" value="TreeGrafter"/>
</dbReference>
<reference evidence="8" key="1">
    <citation type="submission" date="2017-05" db="UniProtKB">
        <authorList>
            <consortium name="EnsemblMetazoa"/>
        </authorList>
    </citation>
    <scope>IDENTIFICATION</scope>
</reference>
<dbReference type="Pfam" id="PF05236">
    <property type="entry name" value="TAF4"/>
    <property type="match status" value="1"/>
</dbReference>
<evidence type="ECO:0000256" key="3">
    <source>
        <dbReference type="ARBA" id="ARBA00023015"/>
    </source>
</evidence>
<dbReference type="eggNOG" id="KOG2341">
    <property type="taxonomic scope" value="Eukaryota"/>
</dbReference>
<evidence type="ECO:0000256" key="4">
    <source>
        <dbReference type="ARBA" id="ARBA00023163"/>
    </source>
</evidence>
<dbReference type="STRING" id="400682.A0A1X7T0D4"/>
<dbReference type="GO" id="GO:0006367">
    <property type="term" value="P:transcription initiation at RNA polymerase II promoter"/>
    <property type="evidence" value="ECO:0007669"/>
    <property type="project" value="TreeGrafter"/>
</dbReference>
<proteinExistence type="inferred from homology"/>
<dbReference type="PANTHER" id="PTHR15138">
    <property type="entry name" value="TRANSCRIPTION INITIATION FACTOR TFIID SUBUNIT 4"/>
    <property type="match status" value="1"/>
</dbReference>
<feature type="region of interest" description="Disordered" evidence="6">
    <location>
        <begin position="92"/>
        <end position="147"/>
    </location>
</feature>
<dbReference type="GO" id="GO:0046982">
    <property type="term" value="F:protein heterodimerization activity"/>
    <property type="evidence" value="ECO:0007669"/>
    <property type="project" value="InterPro"/>
</dbReference>
<evidence type="ECO:0000256" key="5">
    <source>
        <dbReference type="ARBA" id="ARBA00023242"/>
    </source>
</evidence>
<dbReference type="InterPro" id="IPR009072">
    <property type="entry name" value="Histone-fold"/>
</dbReference>
<dbReference type="PANTHER" id="PTHR15138:SF14">
    <property type="entry name" value="TRANSCRIPTION INITIATION FACTOR TFIID SUBUNIT 4"/>
    <property type="match status" value="1"/>
</dbReference>
<dbReference type="CDD" id="cd08045">
    <property type="entry name" value="HFD_TAF4"/>
    <property type="match status" value="1"/>
</dbReference>
<feature type="domain" description="Transcription initiation factor TFIID component TAF4 C-terminal" evidence="7">
    <location>
        <begin position="154"/>
        <end position="239"/>
    </location>
</feature>
<evidence type="ECO:0000259" key="7">
    <source>
        <dbReference type="Pfam" id="PF05236"/>
    </source>
</evidence>
<evidence type="ECO:0000256" key="2">
    <source>
        <dbReference type="ARBA" id="ARBA00006178"/>
    </source>
</evidence>
<keyword evidence="5" id="KW-0539">Nucleus</keyword>
<dbReference type="AlphaFoldDB" id="A0A1X7T0D4"/>
<protein>
    <recommendedName>
        <fullName evidence="7">Transcription initiation factor TFIID component TAF4 C-terminal domain-containing protein</fullName>
    </recommendedName>
</protein>
<dbReference type="GO" id="GO:0005669">
    <property type="term" value="C:transcription factor TFIID complex"/>
    <property type="evidence" value="ECO:0007669"/>
    <property type="project" value="InterPro"/>
</dbReference>
<dbReference type="OrthoDB" id="21060at2759"/>